<comment type="cofactor">
    <cofactor evidence="6">
        <name>[2Fe-2S] cluster</name>
        <dbReference type="ChEBI" id="CHEBI:190135"/>
    </cofactor>
</comment>
<dbReference type="SUPFAM" id="SSF52833">
    <property type="entry name" value="Thioredoxin-like"/>
    <property type="match status" value="1"/>
</dbReference>
<evidence type="ECO:0000256" key="3">
    <source>
        <dbReference type="ARBA" id="ARBA00022723"/>
    </source>
</evidence>
<gene>
    <name evidence="7" type="ORF">S01H1_15177</name>
</gene>
<dbReference type="InterPro" id="IPR036249">
    <property type="entry name" value="Thioredoxin-like_sf"/>
</dbReference>
<dbReference type="Gene3D" id="3.40.30.10">
    <property type="entry name" value="Glutaredoxin"/>
    <property type="match status" value="1"/>
</dbReference>
<protein>
    <submittedName>
        <fullName evidence="7">Uncharacterized protein</fullName>
    </submittedName>
</protein>
<evidence type="ECO:0000256" key="5">
    <source>
        <dbReference type="ARBA" id="ARBA00023014"/>
    </source>
</evidence>
<evidence type="ECO:0000256" key="1">
    <source>
        <dbReference type="ARBA" id="ARBA00010643"/>
    </source>
</evidence>
<dbReference type="EMBL" id="BARS01007924">
    <property type="protein sequence ID" value="GAF71266.1"/>
    <property type="molecule type" value="Genomic_DNA"/>
</dbReference>
<evidence type="ECO:0000256" key="4">
    <source>
        <dbReference type="ARBA" id="ARBA00023004"/>
    </source>
</evidence>
<sequence length="148" mass="16801">MEKIMSESNKDQRELIHMLHDAQKKFGYIPAHSISQISRELKISESEIFGILTFYKAFTLEPRGKYQITVCLGTACHVRGGVQILEEMERKLNIKVGKTTPNRKFTLETVNCLGCCAIGPVVVVNGKYYSNITIKKVDAILKEYQESE</sequence>
<dbReference type="PIRSF" id="PIRSF000216">
    <property type="entry name" value="NADH_DH_24kDa"/>
    <property type="match status" value="1"/>
</dbReference>
<dbReference type="Pfam" id="PF01257">
    <property type="entry name" value="2Fe-2S_thioredx"/>
    <property type="match status" value="1"/>
</dbReference>
<organism evidence="7">
    <name type="scientific">marine sediment metagenome</name>
    <dbReference type="NCBI Taxonomy" id="412755"/>
    <lineage>
        <taxon>unclassified sequences</taxon>
        <taxon>metagenomes</taxon>
        <taxon>ecological metagenomes</taxon>
    </lineage>
</organism>
<dbReference type="PANTHER" id="PTHR43342:SF1">
    <property type="entry name" value="BIFURCATING [FEFE] HYDROGENASE GAMMA SUBUNIT"/>
    <property type="match status" value="1"/>
</dbReference>
<dbReference type="AlphaFoldDB" id="X0S7R7"/>
<dbReference type="GO" id="GO:0046872">
    <property type="term" value="F:metal ion binding"/>
    <property type="evidence" value="ECO:0007669"/>
    <property type="project" value="UniProtKB-KW"/>
</dbReference>
<dbReference type="InterPro" id="IPR028431">
    <property type="entry name" value="NADP_DH_HndA-like"/>
</dbReference>
<name>X0S7R7_9ZZZZ</name>
<dbReference type="PANTHER" id="PTHR43342">
    <property type="entry name" value="NADH-QUINONE OXIDOREDUCTASE, E SUBUNIT"/>
    <property type="match status" value="1"/>
</dbReference>
<proteinExistence type="inferred from homology"/>
<keyword evidence="3" id="KW-0479">Metal-binding</keyword>
<dbReference type="Gene3D" id="1.10.10.1590">
    <property type="entry name" value="NADH-quinone oxidoreductase subunit E"/>
    <property type="match status" value="1"/>
</dbReference>
<dbReference type="CDD" id="cd03064">
    <property type="entry name" value="TRX_Fd_NuoE"/>
    <property type="match status" value="1"/>
</dbReference>
<keyword evidence="5" id="KW-0411">Iron-sulfur</keyword>
<accession>X0S7R7</accession>
<dbReference type="InterPro" id="IPR041921">
    <property type="entry name" value="NuoE_N"/>
</dbReference>
<evidence type="ECO:0000256" key="6">
    <source>
        <dbReference type="ARBA" id="ARBA00034078"/>
    </source>
</evidence>
<dbReference type="GO" id="GO:0051537">
    <property type="term" value="F:2 iron, 2 sulfur cluster binding"/>
    <property type="evidence" value="ECO:0007669"/>
    <property type="project" value="UniProtKB-KW"/>
</dbReference>
<evidence type="ECO:0000256" key="2">
    <source>
        <dbReference type="ARBA" id="ARBA00022714"/>
    </source>
</evidence>
<dbReference type="FunFam" id="3.40.30.10:FF:000015">
    <property type="entry name" value="NADH-quinone oxidoreductase subunit E"/>
    <property type="match status" value="1"/>
</dbReference>
<dbReference type="InterPro" id="IPR002023">
    <property type="entry name" value="NuoE-like"/>
</dbReference>
<comment type="similarity">
    <text evidence="1">Belongs to the complex I 24 kDa subunit family.</text>
</comment>
<comment type="caution">
    <text evidence="7">The sequence shown here is derived from an EMBL/GenBank/DDBJ whole genome shotgun (WGS) entry which is preliminary data.</text>
</comment>
<dbReference type="GO" id="GO:0016491">
    <property type="term" value="F:oxidoreductase activity"/>
    <property type="evidence" value="ECO:0007669"/>
    <property type="project" value="InterPro"/>
</dbReference>
<keyword evidence="4" id="KW-0408">Iron</keyword>
<keyword evidence="2" id="KW-0001">2Fe-2S</keyword>
<reference evidence="7" key="1">
    <citation type="journal article" date="2014" name="Front. Microbiol.">
        <title>High frequency of phylogenetically diverse reductive dehalogenase-homologous genes in deep subseafloor sedimentary metagenomes.</title>
        <authorList>
            <person name="Kawai M."/>
            <person name="Futagami T."/>
            <person name="Toyoda A."/>
            <person name="Takaki Y."/>
            <person name="Nishi S."/>
            <person name="Hori S."/>
            <person name="Arai W."/>
            <person name="Tsubouchi T."/>
            <person name="Morono Y."/>
            <person name="Uchiyama I."/>
            <person name="Ito T."/>
            <person name="Fujiyama A."/>
            <person name="Inagaki F."/>
            <person name="Takami H."/>
        </authorList>
    </citation>
    <scope>NUCLEOTIDE SEQUENCE</scope>
    <source>
        <strain evidence="7">Expedition CK06-06</strain>
    </source>
</reference>
<evidence type="ECO:0000313" key="7">
    <source>
        <dbReference type="EMBL" id="GAF71266.1"/>
    </source>
</evidence>
<dbReference type="InterPro" id="IPR042128">
    <property type="entry name" value="NuoE_dom"/>
</dbReference>